<dbReference type="Proteomes" id="UP001283361">
    <property type="component" value="Unassembled WGS sequence"/>
</dbReference>
<proteinExistence type="predicted"/>
<accession>A0AAE0ZRC1</accession>
<gene>
    <name evidence="1" type="ORF">RRG08_036588</name>
</gene>
<evidence type="ECO:0000313" key="2">
    <source>
        <dbReference type="Proteomes" id="UP001283361"/>
    </source>
</evidence>
<dbReference type="EMBL" id="JAWDGP010003486">
    <property type="protein sequence ID" value="KAK3773898.1"/>
    <property type="molecule type" value="Genomic_DNA"/>
</dbReference>
<dbReference type="AlphaFoldDB" id="A0AAE0ZRC1"/>
<keyword evidence="2" id="KW-1185">Reference proteome</keyword>
<comment type="caution">
    <text evidence="1">The sequence shown here is derived from an EMBL/GenBank/DDBJ whole genome shotgun (WGS) entry which is preliminary data.</text>
</comment>
<organism evidence="1 2">
    <name type="scientific">Elysia crispata</name>
    <name type="common">lettuce slug</name>
    <dbReference type="NCBI Taxonomy" id="231223"/>
    <lineage>
        <taxon>Eukaryota</taxon>
        <taxon>Metazoa</taxon>
        <taxon>Spiralia</taxon>
        <taxon>Lophotrochozoa</taxon>
        <taxon>Mollusca</taxon>
        <taxon>Gastropoda</taxon>
        <taxon>Heterobranchia</taxon>
        <taxon>Euthyneura</taxon>
        <taxon>Panpulmonata</taxon>
        <taxon>Sacoglossa</taxon>
        <taxon>Placobranchoidea</taxon>
        <taxon>Plakobranchidae</taxon>
        <taxon>Elysia</taxon>
    </lineage>
</organism>
<protein>
    <submittedName>
        <fullName evidence="1">Uncharacterized protein</fullName>
    </submittedName>
</protein>
<sequence length="113" mass="12623">MHHVIAMRSAVLHTMTERYRVKHDPCLSELGLSQSLRKAGDALVLGHSGAKCQQCRPEPCCTRPLYSRREISRCLHGGCWTQQAMAATGTLLSESLITVRPSLPRFDWLDGFS</sequence>
<name>A0AAE0ZRC1_9GAST</name>
<reference evidence="1" key="1">
    <citation type="journal article" date="2023" name="G3 (Bethesda)">
        <title>A reference genome for the long-term kleptoplast-retaining sea slug Elysia crispata morphotype clarki.</title>
        <authorList>
            <person name="Eastman K.E."/>
            <person name="Pendleton A.L."/>
            <person name="Shaikh M.A."/>
            <person name="Suttiyut T."/>
            <person name="Ogas R."/>
            <person name="Tomko P."/>
            <person name="Gavelis G."/>
            <person name="Widhalm J.R."/>
            <person name="Wisecaver J.H."/>
        </authorList>
    </citation>
    <scope>NUCLEOTIDE SEQUENCE</scope>
    <source>
        <strain evidence="1">ECLA1</strain>
    </source>
</reference>
<evidence type="ECO:0000313" key="1">
    <source>
        <dbReference type="EMBL" id="KAK3773898.1"/>
    </source>
</evidence>